<evidence type="ECO:0000256" key="3">
    <source>
        <dbReference type="ARBA" id="ARBA00022448"/>
    </source>
</evidence>
<evidence type="ECO:0008006" key="13">
    <source>
        <dbReference type="Google" id="ProtNLM"/>
    </source>
</evidence>
<dbReference type="RefSeq" id="WP_093794609.1">
    <property type="nucleotide sequence ID" value="NZ_CP155571.1"/>
</dbReference>
<evidence type="ECO:0000313" key="12">
    <source>
        <dbReference type="Proteomes" id="UP000216052"/>
    </source>
</evidence>
<reference evidence="11" key="1">
    <citation type="submission" date="2024-05" db="EMBL/GenBank/DDBJ databases">
        <title>Isolation and characterization of Sporomusa carbonis sp. nov., a carboxydotrophic hydrogenogen in the genus of Sporomusa isolated from a charcoal burning pile.</title>
        <authorList>
            <person name="Boeer T."/>
            <person name="Rosenbaum F."/>
            <person name="Eysell L."/>
            <person name="Mueller V."/>
            <person name="Daniel R."/>
            <person name="Poehlein A."/>
        </authorList>
    </citation>
    <scope>NUCLEOTIDE SEQUENCE [LARGE SCALE GENOMIC DNA]</scope>
    <source>
        <strain evidence="11">DSM 3132</strain>
    </source>
</reference>
<keyword evidence="8" id="KW-0811">Translocation</keyword>
<dbReference type="NCBIfam" id="TIGR00739">
    <property type="entry name" value="yajC"/>
    <property type="match status" value="1"/>
</dbReference>
<comment type="subcellular location">
    <subcellularLocation>
        <location evidence="1">Cell membrane</location>
        <topology evidence="1">Single-pass membrane protein</topology>
    </subcellularLocation>
</comment>
<keyword evidence="7 10" id="KW-1133">Transmembrane helix</keyword>
<sequence>MPELSPEIMQMIQASWPIVLMGVIFYFLLYRPQKKEQQRRQQLLDNLKKGEKIVTIGGMYGTITALNEKTVTLRIADKVEVTVARSAVSHNQNQQKD</sequence>
<gene>
    <name evidence="11" type="ORF">SPACI_029770</name>
</gene>
<keyword evidence="5 10" id="KW-0812">Transmembrane</keyword>
<evidence type="ECO:0000256" key="5">
    <source>
        <dbReference type="ARBA" id="ARBA00022692"/>
    </source>
</evidence>
<evidence type="ECO:0000256" key="7">
    <source>
        <dbReference type="ARBA" id="ARBA00022989"/>
    </source>
</evidence>
<evidence type="ECO:0000256" key="4">
    <source>
        <dbReference type="ARBA" id="ARBA00022475"/>
    </source>
</evidence>
<dbReference type="Proteomes" id="UP000216052">
    <property type="component" value="Chromosome"/>
</dbReference>
<evidence type="ECO:0000313" key="11">
    <source>
        <dbReference type="EMBL" id="XFO72923.1"/>
    </source>
</evidence>
<dbReference type="EMBL" id="CP155571">
    <property type="protein sequence ID" value="XFO72923.1"/>
    <property type="molecule type" value="Genomic_DNA"/>
</dbReference>
<accession>A0ABZ3J3H6</accession>
<dbReference type="SMART" id="SM01323">
    <property type="entry name" value="YajC"/>
    <property type="match status" value="1"/>
</dbReference>
<evidence type="ECO:0000256" key="8">
    <source>
        <dbReference type="ARBA" id="ARBA00023010"/>
    </source>
</evidence>
<keyword evidence="12" id="KW-1185">Reference proteome</keyword>
<keyword evidence="4" id="KW-1003">Cell membrane</keyword>
<dbReference type="Pfam" id="PF02699">
    <property type="entry name" value="YajC"/>
    <property type="match status" value="1"/>
</dbReference>
<dbReference type="PANTHER" id="PTHR33909">
    <property type="entry name" value="SEC TRANSLOCON ACCESSORY COMPLEX SUBUNIT YAJC"/>
    <property type="match status" value="1"/>
</dbReference>
<organism evidence="11 12">
    <name type="scientific">Sporomusa acidovorans (strain ATCC 49682 / DSM 3132 / Mol)</name>
    <dbReference type="NCBI Taxonomy" id="1123286"/>
    <lineage>
        <taxon>Bacteria</taxon>
        <taxon>Bacillati</taxon>
        <taxon>Bacillota</taxon>
        <taxon>Negativicutes</taxon>
        <taxon>Selenomonadales</taxon>
        <taxon>Sporomusaceae</taxon>
        <taxon>Sporomusa</taxon>
    </lineage>
</organism>
<dbReference type="PRINTS" id="PR01853">
    <property type="entry name" value="YAJCTRNLCASE"/>
</dbReference>
<comment type="similarity">
    <text evidence="2">Belongs to the YajC family.</text>
</comment>
<evidence type="ECO:0000256" key="1">
    <source>
        <dbReference type="ARBA" id="ARBA00004162"/>
    </source>
</evidence>
<dbReference type="InterPro" id="IPR003849">
    <property type="entry name" value="Preprotein_translocase_YajC"/>
</dbReference>
<feature type="transmembrane region" description="Helical" evidence="10">
    <location>
        <begin position="12"/>
        <end position="30"/>
    </location>
</feature>
<protein>
    <recommendedName>
        <fullName evidence="13">Preprotein translocase subunit YajC</fullName>
    </recommendedName>
</protein>
<evidence type="ECO:0000256" key="2">
    <source>
        <dbReference type="ARBA" id="ARBA00006742"/>
    </source>
</evidence>
<dbReference type="PANTHER" id="PTHR33909:SF1">
    <property type="entry name" value="SEC TRANSLOCON ACCESSORY COMPLEX SUBUNIT YAJC"/>
    <property type="match status" value="1"/>
</dbReference>
<evidence type="ECO:0000256" key="6">
    <source>
        <dbReference type="ARBA" id="ARBA00022927"/>
    </source>
</evidence>
<name>A0ABZ3J3H6_SPOA4</name>
<evidence type="ECO:0000256" key="10">
    <source>
        <dbReference type="SAM" id="Phobius"/>
    </source>
</evidence>
<evidence type="ECO:0000256" key="9">
    <source>
        <dbReference type="ARBA" id="ARBA00023136"/>
    </source>
</evidence>
<proteinExistence type="inferred from homology"/>
<keyword evidence="9 10" id="KW-0472">Membrane</keyword>
<keyword evidence="3" id="KW-0813">Transport</keyword>
<keyword evidence="6" id="KW-0653">Protein transport</keyword>